<proteinExistence type="inferred from homology"/>
<keyword evidence="5 10" id="KW-1133">Transmembrane helix</keyword>
<evidence type="ECO:0000256" key="6">
    <source>
        <dbReference type="ARBA" id="ARBA00023002"/>
    </source>
</evidence>
<keyword evidence="13" id="KW-1185">Reference proteome</keyword>
<feature type="transmembrane region" description="Helical" evidence="10">
    <location>
        <begin position="110"/>
        <end position="134"/>
    </location>
</feature>
<dbReference type="eggNOG" id="COG4243">
    <property type="taxonomic scope" value="Bacteria"/>
</dbReference>
<keyword evidence="4" id="KW-0874">Quinone</keyword>
<dbReference type="InterPro" id="IPR012932">
    <property type="entry name" value="VKOR"/>
</dbReference>
<name>A0A143BJ58_9BACT</name>
<evidence type="ECO:0000256" key="9">
    <source>
        <dbReference type="ARBA" id="ARBA00023284"/>
    </source>
</evidence>
<dbReference type="Pfam" id="PF07884">
    <property type="entry name" value="VKOR"/>
    <property type="match status" value="1"/>
</dbReference>
<keyword evidence="9" id="KW-0676">Redox-active center</keyword>
<dbReference type="SMART" id="SM00756">
    <property type="entry name" value="VKc"/>
    <property type="match status" value="1"/>
</dbReference>
<keyword evidence="8" id="KW-1015">Disulfide bond</keyword>
<dbReference type="OrthoDB" id="185994at2"/>
<keyword evidence="6" id="KW-0560">Oxidoreductase</keyword>
<evidence type="ECO:0000259" key="11">
    <source>
        <dbReference type="SMART" id="SM00756"/>
    </source>
</evidence>
<evidence type="ECO:0000256" key="3">
    <source>
        <dbReference type="ARBA" id="ARBA00022692"/>
    </source>
</evidence>
<feature type="domain" description="Vitamin K epoxide reductase" evidence="11">
    <location>
        <begin position="2"/>
        <end position="137"/>
    </location>
</feature>
<evidence type="ECO:0000256" key="10">
    <source>
        <dbReference type="SAM" id="Phobius"/>
    </source>
</evidence>
<evidence type="ECO:0000313" key="13">
    <source>
        <dbReference type="Proteomes" id="UP000076404"/>
    </source>
</evidence>
<evidence type="ECO:0000256" key="7">
    <source>
        <dbReference type="ARBA" id="ARBA00023136"/>
    </source>
</evidence>
<dbReference type="Proteomes" id="UP000076404">
    <property type="component" value="Chromosome"/>
</dbReference>
<protein>
    <recommendedName>
        <fullName evidence="11">Vitamin K epoxide reductase domain-containing protein</fullName>
    </recommendedName>
</protein>
<evidence type="ECO:0000256" key="1">
    <source>
        <dbReference type="ARBA" id="ARBA00004141"/>
    </source>
</evidence>
<feature type="transmembrane region" description="Helical" evidence="10">
    <location>
        <begin position="7"/>
        <end position="29"/>
    </location>
</feature>
<evidence type="ECO:0000256" key="2">
    <source>
        <dbReference type="ARBA" id="ARBA00006214"/>
    </source>
</evidence>
<accession>A0A143BJ58</accession>
<dbReference type="Gene3D" id="1.20.1440.130">
    <property type="entry name" value="VKOR domain"/>
    <property type="match status" value="1"/>
</dbReference>
<feature type="transmembrane region" description="Helical" evidence="10">
    <location>
        <begin position="87"/>
        <end position="104"/>
    </location>
</feature>
<dbReference type="EMBL" id="CP011454">
    <property type="protein sequence ID" value="AMW04611.1"/>
    <property type="molecule type" value="Genomic_DNA"/>
</dbReference>
<dbReference type="CDD" id="cd12916">
    <property type="entry name" value="VKOR_1"/>
    <property type="match status" value="1"/>
</dbReference>
<dbReference type="InterPro" id="IPR038354">
    <property type="entry name" value="VKOR_sf"/>
</dbReference>
<dbReference type="AlphaFoldDB" id="A0A143BJ58"/>
<gene>
    <name evidence="12" type="ORF">GEMMAAP_06640</name>
</gene>
<feature type="transmembrane region" description="Helical" evidence="10">
    <location>
        <begin position="49"/>
        <end position="75"/>
    </location>
</feature>
<evidence type="ECO:0000256" key="8">
    <source>
        <dbReference type="ARBA" id="ARBA00023157"/>
    </source>
</evidence>
<reference evidence="12 13" key="1">
    <citation type="journal article" date="2014" name="Proc. Natl. Acad. Sci. U.S.A.">
        <title>Functional type 2 photosynthetic reaction centers found in the rare bacterial phylum Gemmatimonadetes.</title>
        <authorList>
            <person name="Zeng Y."/>
            <person name="Feng F."/>
            <person name="Medova H."/>
            <person name="Dean J."/>
            <person name="Koblizek M."/>
        </authorList>
    </citation>
    <scope>NUCLEOTIDE SEQUENCE [LARGE SCALE GENOMIC DNA]</scope>
    <source>
        <strain evidence="12 13">AP64</strain>
    </source>
</reference>
<dbReference type="GO" id="GO:0048038">
    <property type="term" value="F:quinone binding"/>
    <property type="evidence" value="ECO:0007669"/>
    <property type="project" value="UniProtKB-KW"/>
</dbReference>
<dbReference type="KEGG" id="gph:GEMMAAP_06640"/>
<dbReference type="GO" id="GO:0016020">
    <property type="term" value="C:membrane"/>
    <property type="evidence" value="ECO:0007669"/>
    <property type="project" value="UniProtKB-SubCell"/>
</dbReference>
<evidence type="ECO:0000256" key="4">
    <source>
        <dbReference type="ARBA" id="ARBA00022719"/>
    </source>
</evidence>
<dbReference type="InterPro" id="IPR044698">
    <property type="entry name" value="VKOR/LTO1"/>
</dbReference>
<dbReference type="RefSeq" id="WP_026850351.1">
    <property type="nucleotide sequence ID" value="NZ_CP011454.1"/>
</dbReference>
<evidence type="ECO:0000256" key="5">
    <source>
        <dbReference type="ARBA" id="ARBA00022989"/>
    </source>
</evidence>
<keyword evidence="7 10" id="KW-0472">Membrane</keyword>
<dbReference type="STRING" id="1379270.GEMMAAP_06640"/>
<evidence type="ECO:0000313" key="12">
    <source>
        <dbReference type="EMBL" id="AMW04611.1"/>
    </source>
</evidence>
<keyword evidence="3 10" id="KW-0812">Transmembrane</keyword>
<comment type="subcellular location">
    <subcellularLocation>
        <location evidence="1">Membrane</location>
        <topology evidence="1">Multi-pass membrane protein</topology>
    </subcellularLocation>
</comment>
<sequence length="146" mass="16171">MTIRKFIAVVALINALVATYLHLWKIGLAGSLACGGGSHGCEYIQGSRYGWFMGIDVAMIGAVGYAVIVLVAIIAAMPKFEDEKWPVRVLQLLIFPAFIFTLRLKYAEFIILQGFCRWCAVSALSITAFTVLIVMEWKRVQRLPAA</sequence>
<dbReference type="GO" id="GO:0016491">
    <property type="term" value="F:oxidoreductase activity"/>
    <property type="evidence" value="ECO:0007669"/>
    <property type="project" value="UniProtKB-KW"/>
</dbReference>
<organism evidence="12 13">
    <name type="scientific">Gemmatimonas phototrophica</name>
    <dbReference type="NCBI Taxonomy" id="1379270"/>
    <lineage>
        <taxon>Bacteria</taxon>
        <taxon>Pseudomonadati</taxon>
        <taxon>Gemmatimonadota</taxon>
        <taxon>Gemmatimonadia</taxon>
        <taxon>Gemmatimonadales</taxon>
        <taxon>Gemmatimonadaceae</taxon>
        <taxon>Gemmatimonas</taxon>
    </lineage>
</organism>
<reference evidence="12 13" key="2">
    <citation type="journal article" date="2016" name="Environ. Microbiol. Rep.">
        <title>Metagenomic evidence for the presence of phototrophic Gemmatimonadetes bacteria in diverse environments.</title>
        <authorList>
            <person name="Zeng Y."/>
            <person name="Baumbach J."/>
            <person name="Barbosa E.G."/>
            <person name="Azevedo V."/>
            <person name="Zhang C."/>
            <person name="Koblizek M."/>
        </authorList>
    </citation>
    <scope>NUCLEOTIDE SEQUENCE [LARGE SCALE GENOMIC DNA]</scope>
    <source>
        <strain evidence="12 13">AP64</strain>
    </source>
</reference>
<comment type="similarity">
    <text evidence="2">Belongs to the VKOR family.</text>
</comment>